<reference evidence="5" key="1">
    <citation type="submission" date="2016-10" db="EMBL/GenBank/DDBJ databases">
        <authorList>
            <person name="Varghese N."/>
            <person name="Submissions S."/>
        </authorList>
    </citation>
    <scope>NUCLEOTIDE SEQUENCE [LARGE SCALE GENOMIC DNA]</scope>
    <source>
        <strain evidence="5">NLAE-zl-G277</strain>
    </source>
</reference>
<keyword evidence="1" id="KW-0175">Coiled coil</keyword>
<dbReference type="InterPro" id="IPR035919">
    <property type="entry name" value="EAL_sf"/>
</dbReference>
<dbReference type="Gene3D" id="3.30.70.270">
    <property type="match status" value="1"/>
</dbReference>
<dbReference type="PROSITE" id="PS50883">
    <property type="entry name" value="EAL"/>
    <property type="match status" value="1"/>
</dbReference>
<gene>
    <name evidence="4" type="ORF">SAMN05216313_12176</name>
</gene>
<dbReference type="Pfam" id="PF00563">
    <property type="entry name" value="EAL"/>
    <property type="match status" value="1"/>
</dbReference>
<dbReference type="GO" id="GO:0071111">
    <property type="term" value="F:cyclic-guanylate-specific phosphodiesterase activity"/>
    <property type="evidence" value="ECO:0007669"/>
    <property type="project" value="InterPro"/>
</dbReference>
<dbReference type="SUPFAM" id="SSF141868">
    <property type="entry name" value="EAL domain-like"/>
    <property type="match status" value="1"/>
</dbReference>
<dbReference type="InterPro" id="IPR000160">
    <property type="entry name" value="GGDEF_dom"/>
</dbReference>
<proteinExistence type="predicted"/>
<evidence type="ECO:0000259" key="3">
    <source>
        <dbReference type="PROSITE" id="PS50887"/>
    </source>
</evidence>
<dbReference type="SUPFAM" id="SSF55073">
    <property type="entry name" value="Nucleotide cyclase"/>
    <property type="match status" value="1"/>
</dbReference>
<dbReference type="InterPro" id="IPR043128">
    <property type="entry name" value="Rev_trsase/Diguanyl_cyclase"/>
</dbReference>
<dbReference type="Pfam" id="PF00990">
    <property type="entry name" value="GGDEF"/>
    <property type="match status" value="1"/>
</dbReference>
<dbReference type="SMART" id="SM00267">
    <property type="entry name" value="GGDEF"/>
    <property type="match status" value="1"/>
</dbReference>
<sequence>MIVYMALCSREGVVKRVLRSIPTGIVNEGRDVRELFHEREELDGLLKQDHEYGASFRLRMKIQGDPLVFVTVKPINRQLIVFAYDVEPSEPLTQLMELSLSLLDITEVDGQEPYGSGYYEIQKLNSQLINYQRTLAKANCRLQGLLEEARQARSTIDLLERDMLTGLLTEKIFYDRASHLLEMHPDQEFDILAVDIEQFKIVNDVFGTGRGDRLLMDLAVCLLTIQTDSRTLITRARADTFFAILPRRRETYEALDASMGRFLESYPLPMRLQIKAGIYRIDSRDLEVARMCDRALMAAASIKRNYGQRFAFYNHAMHEKLMVEQKIINTMESSLERGDFAVYLQPKVEVDTGRLIGAEALVRWEHPEFGMIFPGDFVPVFERNGFIYHLDLFVWRKVCRMLREWKELGAEAVPISVNVSRIDLYHEDLLESLLDMVLENGLDPEELHLEITESAYVKDSVQLVSVIRRLKQAGFVIEMDDFGSGYSSLNTLSELPIDTLKLDLNFLRQAEHQPRRQKVMRLIIDLARELRLQVVAEGVETEAQAALLKALGCRYAQGYLFGRPMPEERFFREYLEKQGL</sequence>
<dbReference type="InterPro" id="IPR050706">
    <property type="entry name" value="Cyclic-di-GMP_PDE-like"/>
</dbReference>
<dbReference type="RefSeq" id="WP_166435055.1">
    <property type="nucleotide sequence ID" value="NZ_DAINWJ010000162.1"/>
</dbReference>
<dbReference type="InterPro" id="IPR029787">
    <property type="entry name" value="Nucleotide_cyclase"/>
</dbReference>
<dbReference type="InterPro" id="IPR001633">
    <property type="entry name" value="EAL_dom"/>
</dbReference>
<evidence type="ECO:0000256" key="1">
    <source>
        <dbReference type="SAM" id="Coils"/>
    </source>
</evidence>
<accession>A0A1I0IHK4</accession>
<feature type="domain" description="GGDEF" evidence="3">
    <location>
        <begin position="187"/>
        <end position="315"/>
    </location>
</feature>
<keyword evidence="5" id="KW-1185">Reference proteome</keyword>
<dbReference type="SMART" id="SM00052">
    <property type="entry name" value="EAL"/>
    <property type="match status" value="1"/>
</dbReference>
<organism evidence="4 5">
    <name type="scientific">Enterocloster lavalensis</name>
    <dbReference type="NCBI Taxonomy" id="460384"/>
    <lineage>
        <taxon>Bacteria</taxon>
        <taxon>Bacillati</taxon>
        <taxon>Bacillota</taxon>
        <taxon>Clostridia</taxon>
        <taxon>Lachnospirales</taxon>
        <taxon>Lachnospiraceae</taxon>
        <taxon>Enterocloster</taxon>
    </lineage>
</organism>
<dbReference type="Proteomes" id="UP000198508">
    <property type="component" value="Unassembled WGS sequence"/>
</dbReference>
<dbReference type="PANTHER" id="PTHR33121:SF70">
    <property type="entry name" value="SIGNALING PROTEIN YKOW"/>
    <property type="match status" value="1"/>
</dbReference>
<dbReference type="CDD" id="cd01948">
    <property type="entry name" value="EAL"/>
    <property type="match status" value="1"/>
</dbReference>
<dbReference type="AlphaFoldDB" id="A0A1I0IHK4"/>
<evidence type="ECO:0000313" key="4">
    <source>
        <dbReference type="EMBL" id="SET96151.1"/>
    </source>
</evidence>
<dbReference type="PROSITE" id="PS50887">
    <property type="entry name" value="GGDEF"/>
    <property type="match status" value="1"/>
</dbReference>
<dbReference type="Gene3D" id="3.20.20.450">
    <property type="entry name" value="EAL domain"/>
    <property type="match status" value="1"/>
</dbReference>
<dbReference type="EMBL" id="FOIM01000021">
    <property type="protein sequence ID" value="SET96151.1"/>
    <property type="molecule type" value="Genomic_DNA"/>
</dbReference>
<dbReference type="STRING" id="460384.SAMN05216313_12176"/>
<name>A0A1I0IHK4_9FIRM</name>
<feature type="domain" description="EAL" evidence="2">
    <location>
        <begin position="324"/>
        <end position="578"/>
    </location>
</feature>
<feature type="coiled-coil region" evidence="1">
    <location>
        <begin position="121"/>
        <end position="162"/>
    </location>
</feature>
<protein>
    <submittedName>
        <fullName evidence="4">Diguanylate cyclase (GGDEF) domain-containing protein</fullName>
    </submittedName>
</protein>
<evidence type="ECO:0000313" key="5">
    <source>
        <dbReference type="Proteomes" id="UP000198508"/>
    </source>
</evidence>
<evidence type="ECO:0000259" key="2">
    <source>
        <dbReference type="PROSITE" id="PS50883"/>
    </source>
</evidence>
<dbReference type="PANTHER" id="PTHR33121">
    <property type="entry name" value="CYCLIC DI-GMP PHOSPHODIESTERASE PDEF"/>
    <property type="match status" value="1"/>
</dbReference>